<evidence type="ECO:0000313" key="1">
    <source>
        <dbReference type="EMBL" id="KFE54995.1"/>
    </source>
</evidence>
<reference evidence="1 2" key="1">
    <citation type="submission" date="2014-07" db="EMBL/GenBank/DDBJ databases">
        <title>Draft Genome Sequences of Environmental Pseudomonas syringae strains.</title>
        <authorList>
            <person name="Baltrus D.A."/>
            <person name="Berge O."/>
            <person name="Morris C."/>
        </authorList>
    </citation>
    <scope>NUCLEOTIDE SEQUENCE [LARGE SCALE GENOMIC DNA]</scope>
    <source>
        <strain evidence="1 2">CEB003</strain>
    </source>
</reference>
<dbReference type="PATRIC" id="fig|317.174.peg.595"/>
<organism evidence="1 2">
    <name type="scientific">Pseudomonas syringae</name>
    <dbReference type="NCBI Taxonomy" id="317"/>
    <lineage>
        <taxon>Bacteria</taxon>
        <taxon>Pseudomonadati</taxon>
        <taxon>Pseudomonadota</taxon>
        <taxon>Gammaproteobacteria</taxon>
        <taxon>Pseudomonadales</taxon>
        <taxon>Pseudomonadaceae</taxon>
        <taxon>Pseudomonas</taxon>
    </lineage>
</organism>
<name>A0A085VHT2_PSESX</name>
<gene>
    <name evidence="1" type="ORF">IV02_02945</name>
</gene>
<dbReference type="EMBL" id="JPQT01000041">
    <property type="protein sequence ID" value="KFE54995.1"/>
    <property type="molecule type" value="Genomic_DNA"/>
</dbReference>
<comment type="caution">
    <text evidence="1">The sequence shown here is derived from an EMBL/GenBank/DDBJ whole genome shotgun (WGS) entry which is preliminary data.</text>
</comment>
<accession>A0A085VHT2</accession>
<proteinExistence type="predicted"/>
<protein>
    <submittedName>
        <fullName evidence="1">Uncharacterized protein</fullName>
    </submittedName>
</protein>
<evidence type="ECO:0000313" key="2">
    <source>
        <dbReference type="Proteomes" id="UP000028643"/>
    </source>
</evidence>
<sequence>MIDDAGFELGMPTPLECWRQQAHMLASEVGDLQRDLSNARQTVHKLVLMHSEACKERDAFMLELAKTKRDMSEHLRMGALQAAKRLVPNGSHSLSESAKGNQG</sequence>
<dbReference type="Proteomes" id="UP000028643">
    <property type="component" value="Unassembled WGS sequence"/>
</dbReference>
<dbReference type="AlphaFoldDB" id="A0A085VHT2"/>